<gene>
    <name evidence="2" type="ORF">C5167_045812</name>
</gene>
<dbReference type="AlphaFoldDB" id="A0A4Y7LFS8"/>
<dbReference type="EMBL" id="CM010725">
    <property type="protein sequence ID" value="RZC83025.1"/>
    <property type="molecule type" value="Genomic_DNA"/>
</dbReference>
<sequence length="100" mass="11584">MAKTIVENNHHRKGEETQGGEERWCLLIKWVVIADFFSSRELLVVEGIQSFPEKKEIICDFKLQAEGKLRKDKEKTMEELGLAFIRVTDDAKMIVVGEYI</sequence>
<dbReference type="Gramene" id="RZC83025">
    <property type="protein sequence ID" value="RZC83025"/>
    <property type="gene ID" value="C5167_045812"/>
</dbReference>
<organism evidence="2 3">
    <name type="scientific">Papaver somniferum</name>
    <name type="common">Opium poppy</name>
    <dbReference type="NCBI Taxonomy" id="3469"/>
    <lineage>
        <taxon>Eukaryota</taxon>
        <taxon>Viridiplantae</taxon>
        <taxon>Streptophyta</taxon>
        <taxon>Embryophyta</taxon>
        <taxon>Tracheophyta</taxon>
        <taxon>Spermatophyta</taxon>
        <taxon>Magnoliopsida</taxon>
        <taxon>Ranunculales</taxon>
        <taxon>Papaveraceae</taxon>
        <taxon>Papaveroideae</taxon>
        <taxon>Papaver</taxon>
    </lineage>
</organism>
<keyword evidence="3" id="KW-1185">Reference proteome</keyword>
<reference evidence="2 3" key="1">
    <citation type="journal article" date="2018" name="Science">
        <title>The opium poppy genome and morphinan production.</title>
        <authorList>
            <person name="Guo L."/>
            <person name="Winzer T."/>
            <person name="Yang X."/>
            <person name="Li Y."/>
            <person name="Ning Z."/>
            <person name="He Z."/>
            <person name="Teodor R."/>
            <person name="Lu Y."/>
            <person name="Bowser T.A."/>
            <person name="Graham I.A."/>
            <person name="Ye K."/>
        </authorList>
    </citation>
    <scope>NUCLEOTIDE SEQUENCE [LARGE SCALE GENOMIC DNA]</scope>
    <source>
        <strain evidence="3">cv. HN1</strain>
        <tissue evidence="2">Leaves</tissue>
    </source>
</reference>
<protein>
    <submittedName>
        <fullName evidence="2">Uncharacterized protein</fullName>
    </submittedName>
</protein>
<feature type="region of interest" description="Disordered" evidence="1">
    <location>
        <begin position="1"/>
        <end position="20"/>
    </location>
</feature>
<evidence type="ECO:0000256" key="1">
    <source>
        <dbReference type="SAM" id="MobiDB-lite"/>
    </source>
</evidence>
<evidence type="ECO:0000313" key="3">
    <source>
        <dbReference type="Proteomes" id="UP000316621"/>
    </source>
</evidence>
<evidence type="ECO:0000313" key="2">
    <source>
        <dbReference type="EMBL" id="RZC83025.1"/>
    </source>
</evidence>
<dbReference type="Proteomes" id="UP000316621">
    <property type="component" value="Chromosome 11"/>
</dbReference>
<name>A0A4Y7LFS8_PAPSO</name>
<accession>A0A4Y7LFS8</accession>
<proteinExistence type="predicted"/>